<comment type="similarity">
    <text evidence="2">Belongs to the PhyH family.</text>
</comment>
<evidence type="ECO:0000256" key="3">
    <source>
        <dbReference type="ARBA" id="ARBA00011738"/>
    </source>
</evidence>
<name>A0A9W6YP15_AMBMO</name>
<evidence type="ECO:0000256" key="4">
    <source>
        <dbReference type="ARBA" id="ARBA00022723"/>
    </source>
</evidence>
<comment type="caution">
    <text evidence="8">The sequence shown here is derived from an EMBL/GenBank/DDBJ whole genome shotgun (WGS) entry which is preliminary data.</text>
</comment>
<accession>A0A9W6YP15</accession>
<dbReference type="PANTHER" id="PTHR20883:SF45">
    <property type="entry name" value="PHYTANOYL-COA DIOXYGENASE FAMILY PROTEIN"/>
    <property type="match status" value="1"/>
</dbReference>
<organism evidence="8 9">
    <name type="scientific">Ambrosiozyma monospora</name>
    <name type="common">Yeast</name>
    <name type="synonym">Endomycopsis monosporus</name>
    <dbReference type="NCBI Taxonomy" id="43982"/>
    <lineage>
        <taxon>Eukaryota</taxon>
        <taxon>Fungi</taxon>
        <taxon>Dikarya</taxon>
        <taxon>Ascomycota</taxon>
        <taxon>Saccharomycotina</taxon>
        <taxon>Pichiomycetes</taxon>
        <taxon>Pichiales</taxon>
        <taxon>Pichiaceae</taxon>
        <taxon>Ambrosiozyma</taxon>
    </lineage>
</organism>
<evidence type="ECO:0000256" key="6">
    <source>
        <dbReference type="ARBA" id="ARBA00023002"/>
    </source>
</evidence>
<keyword evidence="4" id="KW-0479">Metal-binding</keyword>
<evidence type="ECO:0000256" key="1">
    <source>
        <dbReference type="ARBA" id="ARBA00001962"/>
    </source>
</evidence>
<dbReference type="InterPro" id="IPR008775">
    <property type="entry name" value="Phytyl_CoA_dOase-like"/>
</dbReference>
<dbReference type="GO" id="GO:0051213">
    <property type="term" value="F:dioxygenase activity"/>
    <property type="evidence" value="ECO:0007669"/>
    <property type="project" value="UniProtKB-KW"/>
</dbReference>
<reference evidence="8" key="1">
    <citation type="submission" date="2023-04" db="EMBL/GenBank/DDBJ databases">
        <title>Ambrosiozyma monospora NBRC 1965.</title>
        <authorList>
            <person name="Ichikawa N."/>
            <person name="Sato H."/>
            <person name="Tonouchi N."/>
        </authorList>
    </citation>
    <scope>NUCLEOTIDE SEQUENCE</scope>
    <source>
        <strain evidence="8">NBRC 1965</strain>
    </source>
</reference>
<dbReference type="SUPFAM" id="SSF51197">
    <property type="entry name" value="Clavaminate synthase-like"/>
    <property type="match status" value="1"/>
</dbReference>
<evidence type="ECO:0000256" key="7">
    <source>
        <dbReference type="ARBA" id="ARBA00023004"/>
    </source>
</evidence>
<dbReference type="Pfam" id="PF05721">
    <property type="entry name" value="PhyH"/>
    <property type="match status" value="1"/>
</dbReference>
<proteinExistence type="inferred from homology"/>
<dbReference type="Gene3D" id="2.60.120.620">
    <property type="entry name" value="q2cbj1_9rhob like domain"/>
    <property type="match status" value="1"/>
</dbReference>
<evidence type="ECO:0000256" key="2">
    <source>
        <dbReference type="ARBA" id="ARBA00005830"/>
    </source>
</evidence>
<dbReference type="PANTHER" id="PTHR20883">
    <property type="entry name" value="PHYTANOYL-COA DIOXYGENASE DOMAIN CONTAINING 1"/>
    <property type="match status" value="1"/>
</dbReference>
<dbReference type="Proteomes" id="UP001165063">
    <property type="component" value="Unassembled WGS sequence"/>
</dbReference>
<keyword evidence="5" id="KW-0223">Dioxygenase</keyword>
<dbReference type="OrthoDB" id="445007at2759"/>
<evidence type="ECO:0000256" key="5">
    <source>
        <dbReference type="ARBA" id="ARBA00022964"/>
    </source>
</evidence>
<dbReference type="EMBL" id="BSXU01000687">
    <property type="protein sequence ID" value="GMG21504.1"/>
    <property type="molecule type" value="Genomic_DNA"/>
</dbReference>
<protein>
    <submittedName>
        <fullName evidence="8">Unnamed protein product</fullName>
    </submittedName>
</protein>
<evidence type="ECO:0000313" key="9">
    <source>
        <dbReference type="Proteomes" id="UP001165063"/>
    </source>
</evidence>
<dbReference type="GO" id="GO:0046872">
    <property type="term" value="F:metal ion binding"/>
    <property type="evidence" value="ECO:0007669"/>
    <property type="project" value="UniProtKB-KW"/>
</dbReference>
<keyword evidence="6" id="KW-0560">Oxidoreductase</keyword>
<keyword evidence="9" id="KW-1185">Reference proteome</keyword>
<comment type="cofactor">
    <cofactor evidence="1">
        <name>Fe cation</name>
        <dbReference type="ChEBI" id="CHEBI:24875"/>
    </cofactor>
</comment>
<evidence type="ECO:0000313" key="8">
    <source>
        <dbReference type="EMBL" id="GMG21504.1"/>
    </source>
</evidence>
<keyword evidence="7" id="KW-0408">Iron</keyword>
<gene>
    <name evidence="8" type="ORF">Amon01_000204000</name>
</gene>
<sequence>MKDSANNKPTVQRIDVSAPPSTFIQALEKDGCVFVKGFAQDKDLEQSLKEVQPFLDADKPWEGKLFPPETKRCMRLIGRSKTVREKFFSHPLYQDLSENFLALTTTNFYDDQPTTYTSHPLLSISITMDIGPGAEGQRIHRDDKNHHARHIKSDKYVYGNDLLLGLFVPCCDTRVENAATQAIPGSHLWGDERAPKRDELISVELNKGDAMLMLGSLYHCGAPNLSKDMRRPMHIMFMCPGVYRQEEISYLSYSSEEVKTWSKLVQERMGWKSSAPNLGWVDLRSPEFLLQSDQDFEIGYKDLD</sequence>
<dbReference type="AlphaFoldDB" id="A0A9W6YP15"/>
<comment type="subunit">
    <text evidence="3">Homodimer.</text>
</comment>